<comment type="caution">
    <text evidence="1">The sequence shown here is derived from an EMBL/GenBank/DDBJ whole genome shotgun (WGS) entry which is preliminary data.</text>
</comment>
<organism evidence="1 2">
    <name type="scientific">Debaryomyces fabryi</name>
    <dbReference type="NCBI Taxonomy" id="58627"/>
    <lineage>
        <taxon>Eukaryota</taxon>
        <taxon>Fungi</taxon>
        <taxon>Dikarya</taxon>
        <taxon>Ascomycota</taxon>
        <taxon>Saccharomycotina</taxon>
        <taxon>Pichiomycetes</taxon>
        <taxon>Debaryomycetaceae</taxon>
        <taxon>Debaryomyces</taxon>
    </lineage>
</organism>
<dbReference type="GeneID" id="26839507"/>
<dbReference type="RefSeq" id="XP_015467855.1">
    <property type="nucleotide sequence ID" value="XM_015611328.1"/>
</dbReference>
<proteinExistence type="predicted"/>
<reference evidence="1 2" key="1">
    <citation type="submission" date="2015-11" db="EMBL/GenBank/DDBJ databases">
        <title>The genome of Debaryomyces fabryi.</title>
        <authorList>
            <person name="Tafer H."/>
            <person name="Lopandic K."/>
        </authorList>
    </citation>
    <scope>NUCLEOTIDE SEQUENCE [LARGE SCALE GENOMIC DNA]</scope>
    <source>
        <strain evidence="1 2">CBS 789</strain>
    </source>
</reference>
<accession>A0A0V1PZV9</accession>
<evidence type="ECO:0000313" key="1">
    <source>
        <dbReference type="EMBL" id="KSA01753.1"/>
    </source>
</evidence>
<gene>
    <name evidence="1" type="ORF">AC631_02498</name>
</gene>
<dbReference type="AlphaFoldDB" id="A0A0V1PZV9"/>
<sequence length="69" mass="6480">MAGLRLQIRVSAPGLVGHPKGPIVPAISAGSGGGSGGSGGSGGYSGCYRGLVGDSYVVAGGSFLYGPGQ</sequence>
<keyword evidence="2" id="KW-1185">Reference proteome</keyword>
<protein>
    <submittedName>
        <fullName evidence="1">Uncharacterized protein</fullName>
    </submittedName>
</protein>
<dbReference type="Proteomes" id="UP000054251">
    <property type="component" value="Unassembled WGS sequence"/>
</dbReference>
<evidence type="ECO:0000313" key="2">
    <source>
        <dbReference type="Proteomes" id="UP000054251"/>
    </source>
</evidence>
<name>A0A0V1PZV9_9ASCO</name>
<dbReference type="EMBL" id="LMYN01000044">
    <property type="protein sequence ID" value="KSA01753.1"/>
    <property type="molecule type" value="Genomic_DNA"/>
</dbReference>